<sequence length="183" mass="20081">MQLMSHHLSLPHPNNFSSNLQFQFTSTKSEINKVTTSITINQEAVKPSSPSSLSHKIHGAQAHLNVATIARAQPSLTLAPTTPPPSTSPKHPSRRHPHDSVQGEPLFDLSPPPLSQPDAALTPCHSRPLPHRTWNRPVAALRRTTAQSPVLPVPICTCSSLNPIRRRFSLCLARRRRPNLPAS</sequence>
<protein>
    <submittedName>
        <fullName evidence="2">Uncharacterized protein</fullName>
    </submittedName>
</protein>
<proteinExistence type="predicted"/>
<accession>A0AAW1VMN1</accession>
<reference evidence="2 3" key="1">
    <citation type="journal article" date="2023" name="G3 (Bethesda)">
        <title>A chromosome-length genome assembly and annotation of blackberry (Rubus argutus, cv. 'Hillquist').</title>
        <authorList>
            <person name="Bruna T."/>
            <person name="Aryal R."/>
            <person name="Dudchenko O."/>
            <person name="Sargent D.J."/>
            <person name="Mead D."/>
            <person name="Buti M."/>
            <person name="Cavallini A."/>
            <person name="Hytonen T."/>
            <person name="Andres J."/>
            <person name="Pham M."/>
            <person name="Weisz D."/>
            <person name="Mascagni F."/>
            <person name="Usai G."/>
            <person name="Natali L."/>
            <person name="Bassil N."/>
            <person name="Fernandez G.E."/>
            <person name="Lomsadze A."/>
            <person name="Armour M."/>
            <person name="Olukolu B."/>
            <person name="Poorten T."/>
            <person name="Britton C."/>
            <person name="Davik J."/>
            <person name="Ashrafi H."/>
            <person name="Aiden E.L."/>
            <person name="Borodovsky M."/>
            <person name="Worthington M."/>
        </authorList>
    </citation>
    <scope>NUCLEOTIDE SEQUENCE [LARGE SCALE GENOMIC DNA]</scope>
    <source>
        <strain evidence="2">PI 553951</strain>
    </source>
</reference>
<evidence type="ECO:0000313" key="2">
    <source>
        <dbReference type="EMBL" id="KAK9905128.1"/>
    </source>
</evidence>
<organism evidence="2 3">
    <name type="scientific">Rubus argutus</name>
    <name type="common">Southern blackberry</name>
    <dbReference type="NCBI Taxonomy" id="59490"/>
    <lineage>
        <taxon>Eukaryota</taxon>
        <taxon>Viridiplantae</taxon>
        <taxon>Streptophyta</taxon>
        <taxon>Embryophyta</taxon>
        <taxon>Tracheophyta</taxon>
        <taxon>Spermatophyta</taxon>
        <taxon>Magnoliopsida</taxon>
        <taxon>eudicotyledons</taxon>
        <taxon>Gunneridae</taxon>
        <taxon>Pentapetalae</taxon>
        <taxon>rosids</taxon>
        <taxon>fabids</taxon>
        <taxon>Rosales</taxon>
        <taxon>Rosaceae</taxon>
        <taxon>Rosoideae</taxon>
        <taxon>Rosoideae incertae sedis</taxon>
        <taxon>Rubus</taxon>
    </lineage>
</organism>
<dbReference type="Proteomes" id="UP001457282">
    <property type="component" value="Unassembled WGS sequence"/>
</dbReference>
<evidence type="ECO:0000256" key="1">
    <source>
        <dbReference type="SAM" id="MobiDB-lite"/>
    </source>
</evidence>
<feature type="region of interest" description="Disordered" evidence="1">
    <location>
        <begin position="76"/>
        <end position="116"/>
    </location>
</feature>
<keyword evidence="3" id="KW-1185">Reference proteome</keyword>
<evidence type="ECO:0000313" key="3">
    <source>
        <dbReference type="Proteomes" id="UP001457282"/>
    </source>
</evidence>
<comment type="caution">
    <text evidence="2">The sequence shown here is derived from an EMBL/GenBank/DDBJ whole genome shotgun (WGS) entry which is preliminary data.</text>
</comment>
<dbReference type="EMBL" id="JBEDUW010000173">
    <property type="protein sequence ID" value="KAK9905128.1"/>
    <property type="molecule type" value="Genomic_DNA"/>
</dbReference>
<dbReference type="AlphaFoldDB" id="A0AAW1VMN1"/>
<gene>
    <name evidence="2" type="ORF">M0R45_000464</name>
</gene>
<name>A0AAW1VMN1_RUBAR</name>